<gene>
    <name evidence="1" type="ORF">TVAG_294900</name>
</gene>
<proteinExistence type="predicted"/>
<dbReference type="VEuPathDB" id="TrichDB:TVAG_088560"/>
<dbReference type="PANTHER" id="PTHR45661">
    <property type="entry name" value="SURFACE ANTIGEN"/>
    <property type="match status" value="1"/>
</dbReference>
<dbReference type="Proteomes" id="UP000001542">
    <property type="component" value="Unassembled WGS sequence"/>
</dbReference>
<keyword evidence="2" id="KW-1185">Reference proteome</keyword>
<dbReference type="InterPro" id="IPR026906">
    <property type="entry name" value="LRR_5"/>
</dbReference>
<dbReference type="Pfam" id="PF13306">
    <property type="entry name" value="LRR_5"/>
    <property type="match status" value="4"/>
</dbReference>
<dbReference type="InParanoid" id="A2DL47"/>
<dbReference type="PANTHER" id="PTHR45661:SF3">
    <property type="entry name" value="IG-LIKE DOMAIN-CONTAINING PROTEIN"/>
    <property type="match status" value="1"/>
</dbReference>
<accession>A2DL47</accession>
<reference evidence="1" key="2">
    <citation type="journal article" date="2007" name="Science">
        <title>Draft genome sequence of the sexually transmitted pathogen Trichomonas vaginalis.</title>
        <authorList>
            <person name="Carlton J.M."/>
            <person name="Hirt R.P."/>
            <person name="Silva J.C."/>
            <person name="Delcher A.L."/>
            <person name="Schatz M."/>
            <person name="Zhao Q."/>
            <person name="Wortman J.R."/>
            <person name="Bidwell S.L."/>
            <person name="Alsmark U.C.M."/>
            <person name="Besteiro S."/>
            <person name="Sicheritz-Ponten T."/>
            <person name="Noel C.J."/>
            <person name="Dacks J.B."/>
            <person name="Foster P.G."/>
            <person name="Simillion C."/>
            <person name="Van de Peer Y."/>
            <person name="Miranda-Saavedra D."/>
            <person name="Barton G.J."/>
            <person name="Westrop G.D."/>
            <person name="Mueller S."/>
            <person name="Dessi D."/>
            <person name="Fiori P.L."/>
            <person name="Ren Q."/>
            <person name="Paulsen I."/>
            <person name="Zhang H."/>
            <person name="Bastida-Corcuera F.D."/>
            <person name="Simoes-Barbosa A."/>
            <person name="Brown M.T."/>
            <person name="Hayes R.D."/>
            <person name="Mukherjee M."/>
            <person name="Okumura C.Y."/>
            <person name="Schneider R."/>
            <person name="Smith A.J."/>
            <person name="Vanacova S."/>
            <person name="Villalvazo M."/>
            <person name="Haas B.J."/>
            <person name="Pertea M."/>
            <person name="Feldblyum T.V."/>
            <person name="Utterback T.R."/>
            <person name="Shu C.L."/>
            <person name="Osoegawa K."/>
            <person name="de Jong P.J."/>
            <person name="Hrdy I."/>
            <person name="Horvathova L."/>
            <person name="Zubacova Z."/>
            <person name="Dolezal P."/>
            <person name="Malik S.B."/>
            <person name="Logsdon J.M. Jr."/>
            <person name="Henze K."/>
            <person name="Gupta A."/>
            <person name="Wang C.C."/>
            <person name="Dunne R.L."/>
            <person name="Upcroft J.A."/>
            <person name="Upcroft P."/>
            <person name="White O."/>
            <person name="Salzberg S.L."/>
            <person name="Tang P."/>
            <person name="Chiu C.-H."/>
            <person name="Lee Y.-S."/>
            <person name="Embley T.M."/>
            <person name="Coombs G.H."/>
            <person name="Mottram J.C."/>
            <person name="Tachezy J."/>
            <person name="Fraser-Liggett C.M."/>
            <person name="Johnson P.J."/>
        </authorList>
    </citation>
    <scope>NUCLEOTIDE SEQUENCE [LARGE SCALE GENOMIC DNA]</scope>
    <source>
        <strain evidence="1">G3</strain>
    </source>
</reference>
<dbReference type="OrthoDB" id="6363818at2759"/>
<dbReference type="RefSeq" id="XP_001579824.1">
    <property type="nucleotide sequence ID" value="XM_001579774.1"/>
</dbReference>
<dbReference type="EMBL" id="DS113214">
    <property type="protein sequence ID" value="EAY18838.1"/>
    <property type="molecule type" value="Genomic_DNA"/>
</dbReference>
<sequence>MLLLLFYLSNAFTFETKKTTLYITGSGKLTASLVKQNCDRYSITIIHLGEGCNELEYGTFYYFYSLQAIYLPSTLKSITGFDLYYCFVLAHIYLPKGSDYLETDRYSALYTKGKNKLIRAPCILETFEFPPETTIIDDYAFFMLTIYGTFTISKNIRTANTNNFIQCKFSRLIMEKGCKLERISFWQWNRNLQYVFISKNVRTLAYQAFLEDNKLETIEFEEGSLLDTIDGMAFYNTKISRFIIPPKCTTIAYDLFYLDDYITYIYIPASVISIDVQAFGSTMSIQTIEIDPNNPVYKSKSSAIMTRDESVVLFIPPSTKSFTIPSAVSSFGATVFQACTSMTSIKTDSSNTKFDASGGIVYDKGYNTAKCCIGGITSVSLRSECTIIGSYCFFKCKNLQAITLSSRLTEIGVYSFLGTTFQRINIPASVMTFCRNCFYGSTVQYVTLNGNGPKNLKSGHLLIAV</sequence>
<evidence type="ECO:0000313" key="1">
    <source>
        <dbReference type="EMBL" id="EAY18838.1"/>
    </source>
</evidence>
<organism evidence="1 2">
    <name type="scientific">Trichomonas vaginalis (strain ATCC PRA-98 / G3)</name>
    <dbReference type="NCBI Taxonomy" id="412133"/>
    <lineage>
        <taxon>Eukaryota</taxon>
        <taxon>Metamonada</taxon>
        <taxon>Parabasalia</taxon>
        <taxon>Trichomonadida</taxon>
        <taxon>Trichomonadidae</taxon>
        <taxon>Trichomonas</taxon>
    </lineage>
</organism>
<reference evidence="1" key="1">
    <citation type="submission" date="2006-10" db="EMBL/GenBank/DDBJ databases">
        <authorList>
            <person name="Amadeo P."/>
            <person name="Zhao Q."/>
            <person name="Wortman J."/>
            <person name="Fraser-Liggett C."/>
            <person name="Carlton J."/>
        </authorList>
    </citation>
    <scope>NUCLEOTIDE SEQUENCE</scope>
    <source>
        <strain evidence="1">G3</strain>
    </source>
</reference>
<dbReference type="InterPro" id="IPR032675">
    <property type="entry name" value="LRR_dom_sf"/>
</dbReference>
<evidence type="ECO:0000313" key="2">
    <source>
        <dbReference type="Proteomes" id="UP000001542"/>
    </source>
</evidence>
<dbReference type="VEuPathDB" id="TrichDB:TVAGG3_0273780"/>
<dbReference type="KEGG" id="tva:5464352"/>
<name>A2DL47_TRIV3</name>
<dbReference type="InterPro" id="IPR053139">
    <property type="entry name" value="Surface_bspA-like"/>
</dbReference>
<protein>
    <submittedName>
        <fullName evidence="1">Surface antigen BspA-like</fullName>
    </submittedName>
</protein>
<dbReference type="Gene3D" id="3.80.10.10">
    <property type="entry name" value="Ribonuclease Inhibitor"/>
    <property type="match status" value="3"/>
</dbReference>
<dbReference type="AlphaFoldDB" id="A2DL47"/>
<dbReference type="SUPFAM" id="SSF52058">
    <property type="entry name" value="L domain-like"/>
    <property type="match status" value="1"/>
</dbReference>